<proteinExistence type="predicted"/>
<evidence type="ECO:0000259" key="1">
    <source>
        <dbReference type="PROSITE" id="PS51806"/>
    </source>
</evidence>
<evidence type="ECO:0000313" key="2">
    <source>
        <dbReference type="EMBL" id="MCL7035696.1"/>
    </source>
</evidence>
<dbReference type="Proteomes" id="UP001177140">
    <property type="component" value="Unassembled WGS sequence"/>
</dbReference>
<dbReference type="PROSITE" id="PS51806">
    <property type="entry name" value="DOG1"/>
    <property type="match status" value="1"/>
</dbReference>
<dbReference type="PANTHER" id="PTHR46354:SF13">
    <property type="entry name" value="PROTEIN DOG1-LIKE 4"/>
    <property type="match status" value="1"/>
</dbReference>
<dbReference type="InterPro" id="IPR025422">
    <property type="entry name" value="TGA_domain"/>
</dbReference>
<feature type="domain" description="DOG1" evidence="1">
    <location>
        <begin position="33"/>
        <end position="250"/>
    </location>
</feature>
<gene>
    <name evidence="2" type="ORF">MKW94_020390</name>
</gene>
<dbReference type="EMBL" id="JAJJMA010159840">
    <property type="protein sequence ID" value="MCL7035696.1"/>
    <property type="molecule type" value="Genomic_DNA"/>
</dbReference>
<dbReference type="InterPro" id="IPR051886">
    <property type="entry name" value="Seed_Dev/Stress_Resp_Reg"/>
</dbReference>
<dbReference type="GO" id="GO:0043565">
    <property type="term" value="F:sequence-specific DNA binding"/>
    <property type="evidence" value="ECO:0007669"/>
    <property type="project" value="InterPro"/>
</dbReference>
<protein>
    <recommendedName>
        <fullName evidence="1">DOG1 domain-containing protein</fullName>
    </recommendedName>
</protein>
<dbReference type="Pfam" id="PF14144">
    <property type="entry name" value="DOG1"/>
    <property type="match status" value="1"/>
</dbReference>
<reference evidence="2" key="1">
    <citation type="submission" date="2022-03" db="EMBL/GenBank/DDBJ databases">
        <title>A functionally conserved STORR gene fusion in Papaver species that diverged 16.8 million years ago.</title>
        <authorList>
            <person name="Catania T."/>
        </authorList>
    </citation>
    <scope>NUCLEOTIDE SEQUENCE</scope>
    <source>
        <strain evidence="2">S-191538</strain>
    </source>
</reference>
<name>A0AA41SHS7_PAPNU</name>
<dbReference type="AlphaFoldDB" id="A0AA41SHS7"/>
<organism evidence="2 3">
    <name type="scientific">Papaver nudicaule</name>
    <name type="common">Iceland poppy</name>
    <dbReference type="NCBI Taxonomy" id="74823"/>
    <lineage>
        <taxon>Eukaryota</taxon>
        <taxon>Viridiplantae</taxon>
        <taxon>Streptophyta</taxon>
        <taxon>Embryophyta</taxon>
        <taxon>Tracheophyta</taxon>
        <taxon>Spermatophyta</taxon>
        <taxon>Magnoliopsida</taxon>
        <taxon>Ranunculales</taxon>
        <taxon>Papaveraceae</taxon>
        <taxon>Papaveroideae</taxon>
        <taxon>Papaver</taxon>
    </lineage>
</organism>
<comment type="caution">
    <text evidence="2">The sequence shown here is derived from an EMBL/GenBank/DDBJ whole genome shotgun (WGS) entry which is preliminary data.</text>
</comment>
<dbReference type="PANTHER" id="PTHR46354">
    <property type="entry name" value="DOG1 DOMAIN-CONTAINING PROTEIN"/>
    <property type="match status" value="1"/>
</dbReference>
<sequence length="260" mass="29711">MDSLLLNATQHEHANNNPSLIPYNNNNRGDQSRIIFEEFFTGWLIRQKNYLDQLISARKNFQNTPESELRSLVSQILTHYQQYYAAKAVATHDDVFVMFTPPWFSSYERSYLWLTGFKPSLAFKILEKSVNQDEITDEQLEGLYTLKKRMKAAERELNGEMARVQESRMLPPLVNLALAGKRVDGETVDAAVQTLTKQMETLVESADFIRMTTARTIVEILSPVQSVRFLAAAAQFQINIRMLGLQRDAKKGRGIASSEE</sequence>
<accession>A0AA41SHS7</accession>
<evidence type="ECO:0000313" key="3">
    <source>
        <dbReference type="Proteomes" id="UP001177140"/>
    </source>
</evidence>
<keyword evidence="3" id="KW-1185">Reference proteome</keyword>
<dbReference type="GO" id="GO:0006351">
    <property type="term" value="P:DNA-templated transcription"/>
    <property type="evidence" value="ECO:0007669"/>
    <property type="project" value="InterPro"/>
</dbReference>